<dbReference type="PANTHER" id="PTHR24300">
    <property type="entry name" value="CYTOCHROME P450 508A4-RELATED"/>
    <property type="match status" value="1"/>
</dbReference>
<evidence type="ECO:0000313" key="9">
    <source>
        <dbReference type="EMBL" id="CAP22665.1"/>
    </source>
</evidence>
<dbReference type="CTD" id="8578132"/>
<dbReference type="GeneID" id="8578132"/>
<comment type="similarity">
    <text evidence="2 8">Belongs to the cytochrome P450 family.</text>
</comment>
<dbReference type="GO" id="GO:0006805">
    <property type="term" value="P:xenobiotic metabolic process"/>
    <property type="evidence" value="ECO:0000318"/>
    <property type="project" value="GO_Central"/>
</dbReference>
<sequence>MPTLLNMQDVALKHIMDKLDYLSVQCLRKVCIDLRQSIFRINPESTLSVFQLDLNCDSIITTLRFKDRTTKITYKKHETGCLMKWTGADGKIMQDSDHVEVALHDAHLLLDSKNFGALDRFSLTTENQSEDILKFMENFESYLKTRKNPLKVEYFSMHASCQKHLLNILPFVNPTGLQTLDMDFFKDNGEKLEDFVLDKIVKSDQWKNSKELHSAKLFLETPLHNFKHFKKVYIENTNLTIDMFEELKERYGKIFTLWVGPIPHVSIVDYETAHEVFVKNGNKYADKFHAPLFQEIKKDQGVLSTNGDHWQEMRRFALQTFRNMGVGKDVMELKIIEELNARCADIDKAAVNGVTTTQASEFFDLTVGSIINNILVGKRFDKNTKGEFLKIKNALDSAFELFTPFDMTVPIWVLKTFFSKRYNNLISLNDETTGFVAKEAEARYAQMKSGQYSVDENNIQDYSDAFLLKIQKDGENKNFNIETLKTMIIDLWITGQETTTTTLISGFNQLLLHPEVMEKARVELMKITENGSRDLSLSDRPKTPYLNAMIAEIQRHASILNINFWRINHEPTNMGGHMVDSGAFVTAQLSALHINETVFEDPQKFDPERFVRDESLLQKVIPFGVGKRACLGESLARSELYLIFGNLLLRYNFKPHGKLSTQEVMPYSFAKRPFKLEMQFVKI</sequence>
<keyword evidence="3 7" id="KW-0479">Metal-binding</keyword>
<reference evidence="9 10" key="2">
    <citation type="journal article" date="2011" name="PLoS Genet.">
        <title>Caenorhabditis briggsae recombinant inbred line genotypes reveal inter-strain incompatibility and the evolution of recombination.</title>
        <authorList>
            <person name="Ross J.A."/>
            <person name="Koboldt D.C."/>
            <person name="Staisch J.E."/>
            <person name="Chamberlin H.M."/>
            <person name="Gupta B.P."/>
            <person name="Miller R.D."/>
            <person name="Baird S.E."/>
            <person name="Haag E.S."/>
        </authorList>
    </citation>
    <scope>NUCLEOTIDE SEQUENCE [LARGE SCALE GENOMIC DNA]</scope>
    <source>
        <strain evidence="9 10">AF16</strain>
    </source>
</reference>
<dbReference type="PRINTS" id="PR00463">
    <property type="entry name" value="EP450I"/>
</dbReference>
<protein>
    <submittedName>
        <fullName evidence="9">Protein CBG01388</fullName>
    </submittedName>
</protein>
<dbReference type="PANTHER" id="PTHR24300:SF79">
    <property type="entry name" value="CYTOCHROME P450 FAMILY"/>
    <property type="match status" value="1"/>
</dbReference>
<dbReference type="GO" id="GO:0016712">
    <property type="term" value="F:oxidoreductase activity, acting on paired donors, with incorporation or reduction of molecular oxygen, reduced flavin or flavoprotein as one donor, and incorporation of one atom of oxygen"/>
    <property type="evidence" value="ECO:0000318"/>
    <property type="project" value="GO_Central"/>
</dbReference>
<evidence type="ECO:0000256" key="7">
    <source>
        <dbReference type="PIRSR" id="PIRSR602401-1"/>
    </source>
</evidence>
<dbReference type="InterPro" id="IPR036396">
    <property type="entry name" value="Cyt_P450_sf"/>
</dbReference>
<name>A8WQA7_CAEBR</name>
<dbReference type="PROSITE" id="PS00086">
    <property type="entry name" value="CYTOCHROME_P450"/>
    <property type="match status" value="1"/>
</dbReference>
<evidence type="ECO:0000256" key="6">
    <source>
        <dbReference type="ARBA" id="ARBA00023033"/>
    </source>
</evidence>
<reference evidence="9 10" key="1">
    <citation type="journal article" date="2003" name="PLoS Biol.">
        <title>The genome sequence of Caenorhabditis briggsae: a platform for comparative genomics.</title>
        <authorList>
            <person name="Stein L.D."/>
            <person name="Bao Z."/>
            <person name="Blasiar D."/>
            <person name="Blumenthal T."/>
            <person name="Brent M.R."/>
            <person name="Chen N."/>
            <person name="Chinwalla A."/>
            <person name="Clarke L."/>
            <person name="Clee C."/>
            <person name="Coghlan A."/>
            <person name="Coulson A."/>
            <person name="D'Eustachio P."/>
            <person name="Fitch D.H."/>
            <person name="Fulton L.A."/>
            <person name="Fulton R.E."/>
            <person name="Griffiths-Jones S."/>
            <person name="Harris T.W."/>
            <person name="Hillier L.W."/>
            <person name="Kamath R."/>
            <person name="Kuwabara P.E."/>
            <person name="Mardis E.R."/>
            <person name="Marra M.A."/>
            <person name="Miner T.L."/>
            <person name="Minx P."/>
            <person name="Mullikin J.C."/>
            <person name="Plumb R.W."/>
            <person name="Rogers J."/>
            <person name="Schein J.E."/>
            <person name="Sohrmann M."/>
            <person name="Spieth J."/>
            <person name="Stajich J.E."/>
            <person name="Wei C."/>
            <person name="Willey D."/>
            <person name="Wilson R.K."/>
            <person name="Durbin R."/>
            <person name="Waterston R.H."/>
        </authorList>
    </citation>
    <scope>NUCLEOTIDE SEQUENCE [LARGE SCALE GENOMIC DNA]</scope>
    <source>
        <strain evidence="9 10">AF16</strain>
    </source>
</reference>
<dbReference type="CDD" id="cd20617">
    <property type="entry name" value="CYP1_2-like"/>
    <property type="match status" value="1"/>
</dbReference>
<dbReference type="STRING" id="6238.A8WQA7"/>
<dbReference type="EMBL" id="HE601256">
    <property type="protein sequence ID" value="CAP22665.1"/>
    <property type="molecule type" value="Genomic_DNA"/>
</dbReference>
<dbReference type="PRINTS" id="PR00385">
    <property type="entry name" value="P450"/>
</dbReference>
<dbReference type="InterPro" id="IPR002401">
    <property type="entry name" value="Cyt_P450_E_grp-I"/>
</dbReference>
<dbReference type="FunCoup" id="A8WQA7">
    <property type="interactions" value="48"/>
</dbReference>
<evidence type="ECO:0000313" key="10">
    <source>
        <dbReference type="Proteomes" id="UP000008549"/>
    </source>
</evidence>
<keyword evidence="4 8" id="KW-0560">Oxidoreductase</keyword>
<dbReference type="eggNOG" id="KOG0156">
    <property type="taxonomic scope" value="Eukaryota"/>
</dbReference>
<keyword evidence="5 7" id="KW-0408">Iron</keyword>
<proteinExistence type="inferred from homology"/>
<dbReference type="InterPro" id="IPR017972">
    <property type="entry name" value="Cyt_P450_CS"/>
</dbReference>
<dbReference type="OMA" id="IMETRIL"/>
<evidence type="ECO:0000256" key="5">
    <source>
        <dbReference type="ARBA" id="ARBA00023004"/>
    </source>
</evidence>
<dbReference type="InterPro" id="IPR050182">
    <property type="entry name" value="Cytochrome_P450_fam2"/>
</dbReference>
<dbReference type="KEGG" id="cbr:CBG_01388"/>
<evidence type="ECO:0000256" key="4">
    <source>
        <dbReference type="ARBA" id="ARBA00023002"/>
    </source>
</evidence>
<evidence type="ECO:0000256" key="2">
    <source>
        <dbReference type="ARBA" id="ARBA00010617"/>
    </source>
</evidence>
<dbReference type="Gene3D" id="1.10.630.10">
    <property type="entry name" value="Cytochrome P450"/>
    <property type="match status" value="1"/>
</dbReference>
<evidence type="ECO:0000313" key="11">
    <source>
        <dbReference type="WormBase" id="CBG01388"/>
    </source>
</evidence>
<comment type="cofactor">
    <cofactor evidence="1 7">
        <name>heme</name>
        <dbReference type="ChEBI" id="CHEBI:30413"/>
    </cofactor>
</comment>
<keyword evidence="10" id="KW-1185">Reference proteome</keyword>
<dbReference type="FunFam" id="1.10.630.10:FF:000036">
    <property type="entry name" value="CYtochrome P450 family"/>
    <property type="match status" value="1"/>
</dbReference>
<organism evidence="9 10">
    <name type="scientific">Caenorhabditis briggsae</name>
    <dbReference type="NCBI Taxonomy" id="6238"/>
    <lineage>
        <taxon>Eukaryota</taxon>
        <taxon>Metazoa</taxon>
        <taxon>Ecdysozoa</taxon>
        <taxon>Nematoda</taxon>
        <taxon>Chromadorea</taxon>
        <taxon>Rhabditida</taxon>
        <taxon>Rhabditina</taxon>
        <taxon>Rhabditomorpha</taxon>
        <taxon>Rhabditoidea</taxon>
        <taxon>Rhabditidae</taxon>
        <taxon>Peloderinae</taxon>
        <taxon>Caenorhabditis</taxon>
    </lineage>
</organism>
<evidence type="ECO:0000256" key="3">
    <source>
        <dbReference type="ARBA" id="ARBA00022723"/>
    </source>
</evidence>
<evidence type="ECO:0000256" key="8">
    <source>
        <dbReference type="RuleBase" id="RU000461"/>
    </source>
</evidence>
<dbReference type="Proteomes" id="UP000008549">
    <property type="component" value="Unassembled WGS sequence"/>
</dbReference>
<dbReference type="GO" id="GO:0005506">
    <property type="term" value="F:iron ion binding"/>
    <property type="evidence" value="ECO:0007669"/>
    <property type="project" value="InterPro"/>
</dbReference>
<accession>A8WQA7</accession>
<dbReference type="InParanoid" id="A8WQA7"/>
<evidence type="ECO:0000256" key="1">
    <source>
        <dbReference type="ARBA" id="ARBA00001971"/>
    </source>
</evidence>
<dbReference type="GO" id="GO:0005737">
    <property type="term" value="C:cytoplasm"/>
    <property type="evidence" value="ECO:0000318"/>
    <property type="project" value="GO_Central"/>
</dbReference>
<dbReference type="GO" id="GO:0020037">
    <property type="term" value="F:heme binding"/>
    <property type="evidence" value="ECO:0000318"/>
    <property type="project" value="GO_Central"/>
</dbReference>
<dbReference type="AlphaFoldDB" id="A8WQA7"/>
<dbReference type="RefSeq" id="XP_002636137.1">
    <property type="nucleotide sequence ID" value="XM_002636091.1"/>
</dbReference>
<dbReference type="WormBase" id="CBG01388">
    <property type="protein sequence ID" value="CBP47996"/>
    <property type="gene ID" value="WBGene00024635"/>
</dbReference>
<dbReference type="InterPro" id="IPR001128">
    <property type="entry name" value="Cyt_P450"/>
</dbReference>
<keyword evidence="7 8" id="KW-0349">Heme</keyword>
<dbReference type="SUPFAM" id="SSF48264">
    <property type="entry name" value="Cytochrome P450"/>
    <property type="match status" value="1"/>
</dbReference>
<keyword evidence="6 8" id="KW-0503">Monooxygenase</keyword>
<dbReference type="Pfam" id="PF00067">
    <property type="entry name" value="p450"/>
    <property type="match status" value="1"/>
</dbReference>
<dbReference type="HOGENOM" id="CLU_001570_22_3_1"/>
<gene>
    <name evidence="9 11" type="ORF">CBG01388</name>
    <name evidence="9" type="ORF">CBG_01388</name>
</gene>
<dbReference type="GO" id="GO:0006082">
    <property type="term" value="P:organic acid metabolic process"/>
    <property type="evidence" value="ECO:0000318"/>
    <property type="project" value="GO_Central"/>
</dbReference>
<feature type="binding site" description="axial binding residue" evidence="7">
    <location>
        <position position="630"/>
    </location>
    <ligand>
        <name>heme</name>
        <dbReference type="ChEBI" id="CHEBI:30413"/>
    </ligand>
    <ligandPart>
        <name>Fe</name>
        <dbReference type="ChEBI" id="CHEBI:18248"/>
    </ligandPart>
</feature>